<organism evidence="2 3">
    <name type="scientific">Proteiniphilum saccharofermentans</name>
    <dbReference type="NCBI Taxonomy" id="1642647"/>
    <lineage>
        <taxon>Bacteria</taxon>
        <taxon>Pseudomonadati</taxon>
        <taxon>Bacteroidota</taxon>
        <taxon>Bacteroidia</taxon>
        <taxon>Bacteroidales</taxon>
        <taxon>Dysgonomonadaceae</taxon>
        <taxon>Proteiniphilum</taxon>
    </lineage>
</organism>
<dbReference type="EMBL" id="LT605205">
    <property type="protein sequence ID" value="SCD21048.1"/>
    <property type="molecule type" value="Genomic_DNA"/>
</dbReference>
<evidence type="ECO:0000256" key="1">
    <source>
        <dbReference type="ARBA" id="ARBA00022649"/>
    </source>
</evidence>
<reference evidence="2 3" key="1">
    <citation type="submission" date="2016-08" db="EMBL/GenBank/DDBJ databases">
        <authorList>
            <person name="Seilhamer J.J."/>
        </authorList>
    </citation>
    <scope>NUCLEOTIDE SEQUENCE [LARGE SCALE GENOMIC DNA]</scope>
    <source>
        <strain evidence="2">M3/6</strain>
    </source>
</reference>
<evidence type="ECO:0000313" key="2">
    <source>
        <dbReference type="EMBL" id="SCD21048.1"/>
    </source>
</evidence>
<dbReference type="RefSeq" id="WP_076930934.1">
    <property type="nucleotide sequence ID" value="NZ_LT605205.1"/>
</dbReference>
<name>A0A1R3T6Z0_9BACT</name>
<keyword evidence="1" id="KW-1277">Toxin-antitoxin system</keyword>
<dbReference type="KEGG" id="psac:PSM36_2243"/>
<accession>A0A1R3T6Z0</accession>
<protein>
    <submittedName>
        <fullName evidence="2">Plasmid stabilization system protein ParE</fullName>
    </submittedName>
</protein>
<proteinExistence type="predicted"/>
<gene>
    <name evidence="2" type="ORF">PSM36_2243</name>
</gene>
<dbReference type="Gene3D" id="3.30.2310.20">
    <property type="entry name" value="RelE-like"/>
    <property type="match status" value="1"/>
</dbReference>
<dbReference type="AlphaFoldDB" id="A0A1R3T6Z0"/>
<dbReference type="Proteomes" id="UP000187464">
    <property type="component" value="Chromosome I"/>
</dbReference>
<dbReference type="Pfam" id="PF05016">
    <property type="entry name" value="ParE_toxin"/>
    <property type="match status" value="1"/>
</dbReference>
<evidence type="ECO:0000313" key="3">
    <source>
        <dbReference type="Proteomes" id="UP000187464"/>
    </source>
</evidence>
<dbReference type="InterPro" id="IPR007712">
    <property type="entry name" value="RelE/ParE_toxin"/>
</dbReference>
<sequence>MKIKFLIAAEEHLEDIYNSIAGTNEHAAVRLYNDFLDEIDRLRDFPLMAAVEPVLINEPQIFRGLIVKHNYKVIYYIKGDTVYIAAIWDCRQDPKTNRKKIK</sequence>
<keyword evidence="3" id="KW-1185">Reference proteome</keyword>
<dbReference type="STRING" id="1642647.PSM36_2243"/>
<dbReference type="InterPro" id="IPR035093">
    <property type="entry name" value="RelE/ParE_toxin_dom_sf"/>
</dbReference>